<dbReference type="KEGG" id="pmal:PMUG01_03032200"/>
<dbReference type="OrthoDB" id="10396537at2759"/>
<keyword evidence="2" id="KW-0732">Signal</keyword>
<dbReference type="GeneID" id="39866886"/>
<evidence type="ECO:0000313" key="3">
    <source>
        <dbReference type="EMBL" id="SBS97164.1"/>
    </source>
</evidence>
<feature type="signal peptide" evidence="2">
    <location>
        <begin position="1"/>
        <end position="21"/>
    </location>
</feature>
<evidence type="ECO:0000313" key="6">
    <source>
        <dbReference type="Proteomes" id="UP000219813"/>
    </source>
</evidence>
<protein>
    <submittedName>
        <fullName evidence="3">Early transcribed membrane protein (ETRAMP)</fullName>
    </submittedName>
</protein>
<reference evidence="3" key="1">
    <citation type="submission" date="2016-05" db="EMBL/GenBank/DDBJ databases">
        <authorList>
            <person name="Lavstsen T."/>
            <person name="Jespersen J.S."/>
        </authorList>
    </citation>
    <scope>NUCLEOTIDE SEQUENCE [LARGE SCALE GENOMIC DNA]</scope>
</reference>
<dbReference type="NCBIfam" id="TIGR01495">
    <property type="entry name" value="ETRAMP"/>
    <property type="match status" value="1"/>
</dbReference>
<proteinExistence type="predicted"/>
<evidence type="ECO:0000256" key="2">
    <source>
        <dbReference type="SAM" id="SignalP"/>
    </source>
</evidence>
<feature type="chain" id="PRO_5015059720" evidence="2">
    <location>
        <begin position="22"/>
        <end position="142"/>
    </location>
</feature>
<gene>
    <name evidence="4" type="primary">PmUG01_03032200</name>
    <name evidence="3" type="ORF">PMALA_059420</name>
    <name evidence="4" type="ORF">PMUG01_03032200</name>
</gene>
<dbReference type="InterPro" id="IPR006389">
    <property type="entry name" value="Early_transc_mb_plasmodium"/>
</dbReference>
<dbReference type="VEuPathDB" id="PlasmoDB:PmUG01_03032200"/>
<dbReference type="Proteomes" id="UP000078597">
    <property type="component" value="Unassembled WGS sequence"/>
</dbReference>
<name>A0A1A8WW24_PLAMA</name>
<keyword evidence="6" id="KW-1185">Reference proteome</keyword>
<keyword evidence="1" id="KW-0472">Membrane</keyword>
<keyword evidence="1" id="KW-1133">Transmembrane helix</keyword>
<reference evidence="5" key="2">
    <citation type="submission" date="2016-05" db="EMBL/GenBank/DDBJ databases">
        <authorList>
            <person name="Naeem Raeece"/>
        </authorList>
    </citation>
    <scope>NUCLEOTIDE SEQUENCE [LARGE SCALE GENOMIC DNA]</scope>
</reference>
<dbReference type="AlphaFoldDB" id="A0A1A8WW24"/>
<dbReference type="Pfam" id="PF09716">
    <property type="entry name" value="ETRAMP"/>
    <property type="match status" value="1"/>
</dbReference>
<reference evidence="4 6" key="3">
    <citation type="submission" date="2016-06" db="EMBL/GenBank/DDBJ databases">
        <authorList>
            <consortium name="Pathogen Informatics"/>
        </authorList>
    </citation>
    <scope>NUCLEOTIDE SEQUENCE [LARGE SCALE GENOMIC DNA]</scope>
</reference>
<evidence type="ECO:0000256" key="1">
    <source>
        <dbReference type="SAM" id="Phobius"/>
    </source>
</evidence>
<organism evidence="3 5">
    <name type="scientific">Plasmodium malariae</name>
    <dbReference type="NCBI Taxonomy" id="5858"/>
    <lineage>
        <taxon>Eukaryota</taxon>
        <taxon>Sar</taxon>
        <taxon>Alveolata</taxon>
        <taxon>Apicomplexa</taxon>
        <taxon>Aconoidasida</taxon>
        <taxon>Haemosporida</taxon>
        <taxon>Plasmodiidae</taxon>
        <taxon>Plasmodium</taxon>
        <taxon>Plasmodium (Plasmodium)</taxon>
    </lineage>
</organism>
<dbReference type="EMBL" id="FLQW01004647">
    <property type="protein sequence ID" value="SBS97164.1"/>
    <property type="molecule type" value="Genomic_DNA"/>
</dbReference>
<dbReference type="EMBL" id="LT594624">
    <property type="protein sequence ID" value="SBT86363.1"/>
    <property type="molecule type" value="Genomic_DNA"/>
</dbReference>
<evidence type="ECO:0000313" key="4">
    <source>
        <dbReference type="EMBL" id="SBT86363.1"/>
    </source>
</evidence>
<evidence type="ECO:0000313" key="5">
    <source>
        <dbReference type="Proteomes" id="UP000078597"/>
    </source>
</evidence>
<dbReference type="RefSeq" id="XP_028859533.1">
    <property type="nucleotide sequence ID" value="XM_029003062.1"/>
</dbReference>
<dbReference type="Proteomes" id="UP000219813">
    <property type="component" value="Chromosome 3"/>
</dbReference>
<feature type="transmembrane region" description="Helical" evidence="1">
    <location>
        <begin position="52"/>
        <end position="71"/>
    </location>
</feature>
<accession>A0A1A8WW24</accession>
<sequence>MKVINLFVVLLIILAISSLEPYTCINISSVYIKNELQKIEESIRKKNRNNKIMHGSLALGLTFLAASALVLRIYMQKRKENAIENLSSKVEHNKNIAQQNRNCKDQVVYAKKNVTTKEYSGKKKEIESIKTVLSFLFFILGK</sequence>
<keyword evidence="1" id="KW-0812">Transmembrane</keyword>